<reference evidence="2" key="1">
    <citation type="submission" date="2017-04" db="EMBL/GenBank/DDBJ databases">
        <title>Genome evolution of the luminous symbionts of deep sea anglerfish.</title>
        <authorList>
            <person name="Hendry T.A."/>
        </authorList>
    </citation>
    <scope>NUCLEOTIDE SEQUENCE [LARGE SCALE GENOMIC DNA]</scope>
</reference>
<name>A0A291B8U9_9GAMM</name>
<evidence type="ECO:0000313" key="1">
    <source>
        <dbReference type="EMBL" id="ATF09446.1"/>
    </source>
</evidence>
<proteinExistence type="predicted"/>
<dbReference type="AlphaFoldDB" id="A0A291B8U9"/>
<sequence>MSLLCLHYSCISKLTKVINVVFKTETKGTIQHLAIDVMGA</sequence>
<accession>A0A291B8U9</accession>
<dbReference type="EMBL" id="CP020660">
    <property type="protein sequence ID" value="ATF09446.1"/>
    <property type="molecule type" value="Genomic_DNA"/>
</dbReference>
<evidence type="ECO:0000313" key="2">
    <source>
        <dbReference type="Proteomes" id="UP000218160"/>
    </source>
</evidence>
<dbReference type="Proteomes" id="UP000218160">
    <property type="component" value="Chromosome 1"/>
</dbReference>
<keyword evidence="2" id="KW-1185">Reference proteome</keyword>
<protein>
    <submittedName>
        <fullName evidence="1">Mobile element protein</fullName>
    </submittedName>
</protein>
<organism evidence="1 2">
    <name type="scientific">Candidatus Enterovibrio altilux</name>
    <dbReference type="NCBI Taxonomy" id="1927128"/>
    <lineage>
        <taxon>Bacteria</taxon>
        <taxon>Pseudomonadati</taxon>
        <taxon>Pseudomonadota</taxon>
        <taxon>Gammaproteobacteria</taxon>
        <taxon>Vibrionales</taxon>
        <taxon>Vibrionaceae</taxon>
        <taxon>Enterovibrio</taxon>
    </lineage>
</organism>
<dbReference type="KEGG" id="elux:BTN50_0940"/>
<gene>
    <name evidence="1" type="ORF">BTN50_0940</name>
</gene>